<dbReference type="GO" id="GO:0000160">
    <property type="term" value="P:phosphorelay signal transduction system"/>
    <property type="evidence" value="ECO:0007669"/>
    <property type="project" value="InterPro"/>
</dbReference>
<evidence type="ECO:0000313" key="6">
    <source>
        <dbReference type="EMBL" id="KKK87868.1"/>
    </source>
</evidence>
<dbReference type="EMBL" id="LAZR01050210">
    <property type="protein sequence ID" value="KKK87868.1"/>
    <property type="molecule type" value="Genomic_DNA"/>
</dbReference>
<dbReference type="Gene3D" id="1.10.10.10">
    <property type="entry name" value="Winged helix-like DNA-binding domain superfamily/Winged helix DNA-binding domain"/>
    <property type="match status" value="1"/>
</dbReference>
<evidence type="ECO:0000256" key="1">
    <source>
        <dbReference type="ARBA" id="ARBA00023015"/>
    </source>
</evidence>
<dbReference type="InterPro" id="IPR036388">
    <property type="entry name" value="WH-like_DNA-bd_sf"/>
</dbReference>
<dbReference type="PANTHER" id="PTHR44688:SF16">
    <property type="entry name" value="DNA-BINDING TRANSCRIPTIONAL ACTIVATOR DEVR_DOSR"/>
    <property type="match status" value="1"/>
</dbReference>
<name>A0A0F8Z2K5_9ZZZZ</name>
<dbReference type="GO" id="GO:0006355">
    <property type="term" value="P:regulation of DNA-templated transcription"/>
    <property type="evidence" value="ECO:0007669"/>
    <property type="project" value="InterPro"/>
</dbReference>
<protein>
    <recommendedName>
        <fullName evidence="7">HTH luxR-type domain-containing protein</fullName>
    </recommendedName>
</protein>
<gene>
    <name evidence="6" type="ORF">LCGC14_2748910</name>
</gene>
<dbReference type="SMART" id="SM00421">
    <property type="entry name" value="HTH_LUXR"/>
    <property type="match status" value="1"/>
</dbReference>
<dbReference type="Pfam" id="PF00072">
    <property type="entry name" value="Response_reg"/>
    <property type="match status" value="1"/>
</dbReference>
<comment type="caution">
    <text evidence="6">The sequence shown here is derived from an EMBL/GenBank/DDBJ whole genome shotgun (WGS) entry which is preliminary data.</text>
</comment>
<organism evidence="6">
    <name type="scientific">marine sediment metagenome</name>
    <dbReference type="NCBI Taxonomy" id="412755"/>
    <lineage>
        <taxon>unclassified sequences</taxon>
        <taxon>metagenomes</taxon>
        <taxon>ecological metagenomes</taxon>
    </lineage>
</organism>
<evidence type="ECO:0000259" key="4">
    <source>
        <dbReference type="PROSITE" id="PS50043"/>
    </source>
</evidence>
<sequence>VQDETHLPIILVSAHGDVPTVVRAMKAGALNFLEKPCRDQELWEALQEALRRNEENRKRLMYNAVVRRRIARLTPGERDVLTSLVDGKSNKLIATELGLSVRTIEVRRAKLMKKMKAKSLAELVRLALPAEFSFGKPRTPLGNLR</sequence>
<proteinExistence type="predicted"/>
<evidence type="ECO:0008006" key="7">
    <source>
        <dbReference type="Google" id="ProtNLM"/>
    </source>
</evidence>
<dbReference type="PROSITE" id="PS50110">
    <property type="entry name" value="RESPONSE_REGULATORY"/>
    <property type="match status" value="1"/>
</dbReference>
<dbReference type="Gene3D" id="3.40.50.2300">
    <property type="match status" value="1"/>
</dbReference>
<dbReference type="AlphaFoldDB" id="A0A0F8Z2K5"/>
<dbReference type="GO" id="GO:0003677">
    <property type="term" value="F:DNA binding"/>
    <property type="evidence" value="ECO:0007669"/>
    <property type="project" value="UniProtKB-KW"/>
</dbReference>
<evidence type="ECO:0000256" key="3">
    <source>
        <dbReference type="ARBA" id="ARBA00023163"/>
    </source>
</evidence>
<dbReference type="InterPro" id="IPR016032">
    <property type="entry name" value="Sig_transdc_resp-reg_C-effctor"/>
</dbReference>
<dbReference type="InterPro" id="IPR001789">
    <property type="entry name" value="Sig_transdc_resp-reg_receiver"/>
</dbReference>
<dbReference type="PROSITE" id="PS50043">
    <property type="entry name" value="HTH_LUXR_2"/>
    <property type="match status" value="1"/>
</dbReference>
<evidence type="ECO:0000256" key="2">
    <source>
        <dbReference type="ARBA" id="ARBA00023125"/>
    </source>
</evidence>
<dbReference type="Pfam" id="PF00196">
    <property type="entry name" value="GerE"/>
    <property type="match status" value="1"/>
</dbReference>
<dbReference type="SUPFAM" id="SSF46894">
    <property type="entry name" value="C-terminal effector domain of the bipartite response regulators"/>
    <property type="match status" value="1"/>
</dbReference>
<feature type="non-terminal residue" evidence="6">
    <location>
        <position position="1"/>
    </location>
</feature>
<dbReference type="PANTHER" id="PTHR44688">
    <property type="entry name" value="DNA-BINDING TRANSCRIPTIONAL ACTIVATOR DEVR_DOSR"/>
    <property type="match status" value="1"/>
</dbReference>
<keyword evidence="1" id="KW-0805">Transcription regulation</keyword>
<dbReference type="PRINTS" id="PR00038">
    <property type="entry name" value="HTHLUXR"/>
</dbReference>
<dbReference type="SUPFAM" id="SSF52172">
    <property type="entry name" value="CheY-like"/>
    <property type="match status" value="1"/>
</dbReference>
<keyword evidence="3" id="KW-0804">Transcription</keyword>
<reference evidence="6" key="1">
    <citation type="journal article" date="2015" name="Nature">
        <title>Complex archaea that bridge the gap between prokaryotes and eukaryotes.</title>
        <authorList>
            <person name="Spang A."/>
            <person name="Saw J.H."/>
            <person name="Jorgensen S.L."/>
            <person name="Zaremba-Niedzwiedzka K."/>
            <person name="Martijn J."/>
            <person name="Lind A.E."/>
            <person name="van Eijk R."/>
            <person name="Schleper C."/>
            <person name="Guy L."/>
            <person name="Ettema T.J."/>
        </authorList>
    </citation>
    <scope>NUCLEOTIDE SEQUENCE</scope>
</reference>
<dbReference type="InterPro" id="IPR000792">
    <property type="entry name" value="Tscrpt_reg_LuxR_C"/>
</dbReference>
<accession>A0A0F8Z2K5</accession>
<dbReference type="InterPro" id="IPR011006">
    <property type="entry name" value="CheY-like_superfamily"/>
</dbReference>
<feature type="domain" description="HTH luxR-type" evidence="4">
    <location>
        <begin position="66"/>
        <end position="131"/>
    </location>
</feature>
<feature type="domain" description="Response regulatory" evidence="5">
    <location>
        <begin position="1"/>
        <end position="50"/>
    </location>
</feature>
<evidence type="ECO:0000259" key="5">
    <source>
        <dbReference type="PROSITE" id="PS50110"/>
    </source>
</evidence>
<keyword evidence="2" id="KW-0238">DNA-binding</keyword>